<reference evidence="1" key="1">
    <citation type="journal article" date="2011" name="BMC Genomics">
        <title>Shotgun sequencing of Yersinia enterocolitica strain W22703 (biotype 2, serotype O:9): genomic evidence for oscillation between invertebrates and mammals.</title>
        <authorList>
            <person name="Fuchs T.M."/>
            <person name="Brandt K."/>
            <person name="Starke M."/>
            <person name="Rattei T."/>
        </authorList>
    </citation>
    <scope>NUCLEOTIDE SEQUENCE</scope>
</reference>
<sequence length="106" mass="11693">MKKSLVAVSVIVVLGAAWTGASWYTGKLIEQRMGELVNNANDQIRTLLPKAGVKFAYKDYQRGLFSSQVRYVLQADSSVAGEKPCTMVMKSHSSKLSITALSHWRS</sequence>
<gene>
    <name evidence="1" type="ORF">YEW_FA21660</name>
</gene>
<organism evidence="1">
    <name type="scientific">Yersinia enterocolitica W22703</name>
    <dbReference type="NCBI Taxonomy" id="913028"/>
    <lineage>
        <taxon>Bacteria</taxon>
        <taxon>Pseudomonadati</taxon>
        <taxon>Pseudomonadota</taxon>
        <taxon>Gammaproteobacteria</taxon>
        <taxon>Enterobacterales</taxon>
        <taxon>Yersiniaceae</taxon>
        <taxon>Yersinia</taxon>
    </lineage>
</organism>
<protein>
    <recommendedName>
        <fullName evidence="2">DUF945 domain-containing protein</fullName>
    </recommendedName>
</protein>
<dbReference type="InterPro" id="IPR010352">
    <property type="entry name" value="DUF945"/>
</dbReference>
<accession>F4N6Q3</accession>
<proteinExistence type="predicted"/>
<dbReference type="AlphaFoldDB" id="F4N6Q3"/>
<evidence type="ECO:0008006" key="2">
    <source>
        <dbReference type="Google" id="ProtNLM"/>
    </source>
</evidence>
<dbReference type="Pfam" id="PF06097">
    <property type="entry name" value="DUF945"/>
    <property type="match status" value="1"/>
</dbReference>
<dbReference type="EMBL" id="FR718744">
    <property type="protein sequence ID" value="CBX73761.1"/>
    <property type="molecule type" value="Genomic_DNA"/>
</dbReference>
<name>F4N6Q3_YEREN</name>
<evidence type="ECO:0000313" key="1">
    <source>
        <dbReference type="EMBL" id="CBX73761.1"/>
    </source>
</evidence>